<proteinExistence type="predicted"/>
<sequence>MWNQERTAYFDTRVVNPDAPSYGSLDWNTIAQTAANSKHRKYDAAAEDLRGSFTPLVVACDGSLHKEYDMFLKRVAEVLSEKWAKPLSQVTCWVRVKTQIAVVRAVSMRLRGCRRKVRCLGLEDGALMPL</sequence>
<evidence type="ECO:0000313" key="1">
    <source>
        <dbReference type="EMBL" id="JAG51185.1"/>
    </source>
</evidence>
<dbReference type="EMBL" id="GBRD01014641">
    <property type="protein sequence ID" value="JAG51185.1"/>
    <property type="molecule type" value="Transcribed_RNA"/>
</dbReference>
<dbReference type="AlphaFoldDB" id="A0A0K8SEH3"/>
<dbReference type="EMBL" id="GBRD01014643">
    <property type="protein sequence ID" value="JAG51183.1"/>
    <property type="molecule type" value="Transcribed_RNA"/>
</dbReference>
<organism evidence="1">
    <name type="scientific">Lygus hesperus</name>
    <name type="common">Western plant bug</name>
    <dbReference type="NCBI Taxonomy" id="30085"/>
    <lineage>
        <taxon>Eukaryota</taxon>
        <taxon>Metazoa</taxon>
        <taxon>Ecdysozoa</taxon>
        <taxon>Arthropoda</taxon>
        <taxon>Hexapoda</taxon>
        <taxon>Insecta</taxon>
        <taxon>Pterygota</taxon>
        <taxon>Neoptera</taxon>
        <taxon>Paraneoptera</taxon>
        <taxon>Hemiptera</taxon>
        <taxon>Heteroptera</taxon>
        <taxon>Panheteroptera</taxon>
        <taxon>Cimicomorpha</taxon>
        <taxon>Miridae</taxon>
        <taxon>Mirini</taxon>
        <taxon>Lygus</taxon>
    </lineage>
</organism>
<protein>
    <submittedName>
        <fullName evidence="1">Uncharacterized protein</fullName>
    </submittedName>
</protein>
<name>A0A0K8SEH3_LYGHE</name>
<accession>A0A0K8SEH3</accession>
<reference evidence="1" key="1">
    <citation type="submission" date="2014-09" db="EMBL/GenBank/DDBJ databases">
        <authorList>
            <person name="Magalhaes I.L.F."/>
            <person name="Oliveira U."/>
            <person name="Santos F.R."/>
            <person name="Vidigal T.H.D.A."/>
            <person name="Brescovit A.D."/>
            <person name="Santos A.J."/>
        </authorList>
    </citation>
    <scope>NUCLEOTIDE SEQUENCE</scope>
</reference>